<comment type="subunit">
    <text evidence="2">Monomer.</text>
</comment>
<dbReference type="Gene3D" id="2.70.98.10">
    <property type="match status" value="1"/>
</dbReference>
<evidence type="ECO:0000259" key="4">
    <source>
        <dbReference type="Pfam" id="PF10566"/>
    </source>
</evidence>
<dbReference type="InterPro" id="IPR014718">
    <property type="entry name" value="GH-type_carb-bd"/>
</dbReference>
<proteinExistence type="predicted"/>
<dbReference type="Pfam" id="PF10566">
    <property type="entry name" value="Glyco_hydro_97"/>
    <property type="match status" value="1"/>
</dbReference>
<dbReference type="InterPro" id="IPR019563">
    <property type="entry name" value="GH97_catalytic"/>
</dbReference>
<dbReference type="AlphaFoldDB" id="A0A948T9B3"/>
<feature type="domain" description="Glycosyl-hydrolase 97 C-terminal oligomerisation" evidence="6">
    <location>
        <begin position="538"/>
        <end position="636"/>
    </location>
</feature>
<dbReference type="InterPro" id="IPR029483">
    <property type="entry name" value="GH97_C"/>
</dbReference>
<evidence type="ECO:0000313" key="7">
    <source>
        <dbReference type="EMBL" id="MBU3836957.1"/>
    </source>
</evidence>
<dbReference type="InterPro" id="IPR013785">
    <property type="entry name" value="Aldolase_TIM"/>
</dbReference>
<dbReference type="Pfam" id="PF14509">
    <property type="entry name" value="GH97_C"/>
    <property type="match status" value="1"/>
</dbReference>
<dbReference type="InterPro" id="IPR017853">
    <property type="entry name" value="GH"/>
</dbReference>
<dbReference type="EMBL" id="JAHLFW010000009">
    <property type="protein sequence ID" value="MBU3836957.1"/>
    <property type="molecule type" value="Genomic_DNA"/>
</dbReference>
<evidence type="ECO:0000259" key="5">
    <source>
        <dbReference type="Pfam" id="PF14508"/>
    </source>
</evidence>
<reference evidence="7" key="2">
    <citation type="submission" date="2021-04" db="EMBL/GenBank/DDBJ databases">
        <authorList>
            <person name="Gilroy R."/>
        </authorList>
    </citation>
    <scope>NUCLEOTIDE SEQUENCE</scope>
    <source>
        <strain evidence="7">G4-2901</strain>
    </source>
</reference>
<dbReference type="Gene3D" id="3.20.20.70">
    <property type="entry name" value="Aldolase class I"/>
    <property type="match status" value="1"/>
</dbReference>
<dbReference type="InterPro" id="IPR052720">
    <property type="entry name" value="Glycosyl_hydrolase_97"/>
</dbReference>
<reference evidence="7" key="1">
    <citation type="journal article" date="2021" name="PeerJ">
        <title>Extensive microbial diversity within the chicken gut microbiome revealed by metagenomics and culture.</title>
        <authorList>
            <person name="Gilroy R."/>
            <person name="Ravi A."/>
            <person name="Getino M."/>
            <person name="Pursley I."/>
            <person name="Horton D.L."/>
            <person name="Alikhan N.F."/>
            <person name="Baker D."/>
            <person name="Gharbi K."/>
            <person name="Hall N."/>
            <person name="Watson M."/>
            <person name="Adriaenssens E.M."/>
            <person name="Foster-Nyarko E."/>
            <person name="Jarju S."/>
            <person name="Secka A."/>
            <person name="Antonio M."/>
            <person name="Oren A."/>
            <person name="Chaudhuri R.R."/>
            <person name="La Ragione R."/>
            <person name="Hildebrand F."/>
            <person name="Pallen M.J."/>
        </authorList>
    </citation>
    <scope>NUCLEOTIDE SEQUENCE</scope>
    <source>
        <strain evidence="7">G4-2901</strain>
    </source>
</reference>
<sequence>MKKIIGLMFLLHLLFYSCNKREYSIISPDSRLNFTVENSENGLFYKLNYGNKSLINHSELGFLLKNGEKIISGDGWEIENVESVSISDKWYPVWGKRRVVDNVYNQTTFHLKNEQSEIKNIDLVVRAYNDGVAFRYIVPDNLNCKGEVEKEITSFNFSGDYTAWFYNFENHNLGPEKLSETDAVRYPVMTICVDDSCYMAIHEADLISGEPLMLGSEKGSTLFSVLSKPSNIHSGYVSSWKTIMCAPKIGDIVDSHILELLNPDPDDKYDFKSWVKPSVSLWDWRINGAIIDDFTYGMNYESWVRMVDFAQKNGMKYLVLDANWYGPEFESDSDPINGDKANDVKKLISYAKDKGVGIWLYLNDVGGREYPIEETLKNYSEWGAVGIKYGFMEGNWDEKNIRTQMITKLCAENRLYVDFHDGPVHPYGQMRTWPNALTREYCQAQLDGHKIFYPKTFVTSVFVNMIAGPIDMNNGMFDLRQGPTTRIDENTPVPSTVVSEAARTLIVFSGATIIPDIPEFYNKYPELLKFISSQKMPWIESKTLDGKIGEYIVMMRETDDAYLIGAATDETDRQITVKLDFLPDTNAGYETMIIEDGDGAHYLTNREVMKSRNVKVRKNDEITVSLACGGGACILINK</sequence>
<dbReference type="InterPro" id="IPR029486">
    <property type="entry name" value="GH97_N"/>
</dbReference>
<dbReference type="GO" id="GO:0016787">
    <property type="term" value="F:hydrolase activity"/>
    <property type="evidence" value="ECO:0007669"/>
    <property type="project" value="UniProtKB-KW"/>
</dbReference>
<dbReference type="PROSITE" id="PS51257">
    <property type="entry name" value="PROKAR_LIPOPROTEIN"/>
    <property type="match status" value="1"/>
</dbReference>
<dbReference type="GO" id="GO:0030246">
    <property type="term" value="F:carbohydrate binding"/>
    <property type="evidence" value="ECO:0007669"/>
    <property type="project" value="InterPro"/>
</dbReference>
<dbReference type="PANTHER" id="PTHR35803">
    <property type="entry name" value="GLUCAN 1,4-ALPHA-GLUCOSIDASE SUSB-RELATED"/>
    <property type="match status" value="1"/>
</dbReference>
<evidence type="ECO:0000256" key="3">
    <source>
        <dbReference type="ARBA" id="ARBA00022837"/>
    </source>
</evidence>
<organism evidence="7 8">
    <name type="scientific">Candidatus Phocaeicola faecigallinarum</name>
    <dbReference type="NCBI Taxonomy" id="2838732"/>
    <lineage>
        <taxon>Bacteria</taxon>
        <taxon>Pseudomonadati</taxon>
        <taxon>Bacteroidota</taxon>
        <taxon>Bacteroidia</taxon>
        <taxon>Bacteroidales</taxon>
        <taxon>Bacteroidaceae</taxon>
        <taxon>Phocaeicola</taxon>
    </lineage>
</organism>
<evidence type="ECO:0000256" key="1">
    <source>
        <dbReference type="ARBA" id="ARBA00001913"/>
    </source>
</evidence>
<feature type="domain" description="Glycosyl-hydrolase 97 N-terminal" evidence="5">
    <location>
        <begin position="26"/>
        <end position="262"/>
    </location>
</feature>
<protein>
    <submittedName>
        <fullName evidence="7">Glycoside hydrolase family 97 protein</fullName>
    </submittedName>
</protein>
<name>A0A948T9B3_9BACT</name>
<accession>A0A948T9B3</accession>
<keyword evidence="7" id="KW-0378">Hydrolase</keyword>
<feature type="domain" description="Glycosyl-hydrolase 97 catalytic" evidence="4">
    <location>
        <begin position="292"/>
        <end position="440"/>
    </location>
</feature>
<evidence type="ECO:0000313" key="8">
    <source>
        <dbReference type="Proteomes" id="UP000783796"/>
    </source>
</evidence>
<evidence type="ECO:0000256" key="2">
    <source>
        <dbReference type="ARBA" id="ARBA00011245"/>
    </source>
</evidence>
<comment type="cofactor">
    <cofactor evidence="1">
        <name>Ca(2+)</name>
        <dbReference type="ChEBI" id="CHEBI:29108"/>
    </cofactor>
</comment>
<dbReference type="Proteomes" id="UP000783796">
    <property type="component" value="Unassembled WGS sequence"/>
</dbReference>
<gene>
    <name evidence="7" type="ORF">H9777_01250</name>
</gene>
<comment type="caution">
    <text evidence="7">The sequence shown here is derived from an EMBL/GenBank/DDBJ whole genome shotgun (WGS) entry which is preliminary data.</text>
</comment>
<keyword evidence="3" id="KW-0106">Calcium</keyword>
<dbReference type="Pfam" id="PF14508">
    <property type="entry name" value="GH97_N"/>
    <property type="match status" value="1"/>
</dbReference>
<dbReference type="SUPFAM" id="SSF51445">
    <property type="entry name" value="(Trans)glycosidases"/>
    <property type="match status" value="1"/>
</dbReference>
<evidence type="ECO:0000259" key="6">
    <source>
        <dbReference type="Pfam" id="PF14509"/>
    </source>
</evidence>